<evidence type="ECO:0000313" key="1">
    <source>
        <dbReference type="EMBL" id="PJJ80000.1"/>
    </source>
</evidence>
<reference evidence="1 2" key="1">
    <citation type="submission" date="2017-11" db="EMBL/GenBank/DDBJ databases">
        <title>Genomic Encyclopedia of Archaeal and Bacterial Type Strains, Phase II (KMG-II): From Individual Species to Whole Genera.</title>
        <authorList>
            <person name="Goeker M."/>
        </authorList>
    </citation>
    <scope>NUCLEOTIDE SEQUENCE [LARGE SCALE GENOMIC DNA]</scope>
    <source>
        <strain evidence="1 2">DSM 28175</strain>
    </source>
</reference>
<comment type="caution">
    <text evidence="1">The sequence shown here is derived from an EMBL/GenBank/DDBJ whole genome shotgun (WGS) entry which is preliminary data.</text>
</comment>
<dbReference type="Proteomes" id="UP000242687">
    <property type="component" value="Unassembled WGS sequence"/>
</dbReference>
<sequence>MANYIFHRISQSIFGHDLFKLQMETSPEPQLSPGKVSIKQGIFAVIILAP</sequence>
<gene>
    <name evidence="1" type="ORF">CLV57_3142</name>
</gene>
<proteinExistence type="predicted"/>
<accession>A0A2H9VNW6</accession>
<dbReference type="AlphaFoldDB" id="A0A2H9VNW6"/>
<organism evidence="1 2">
    <name type="scientific">Mucilaginibacter auburnensis</name>
    <dbReference type="NCBI Taxonomy" id="1457233"/>
    <lineage>
        <taxon>Bacteria</taxon>
        <taxon>Pseudomonadati</taxon>
        <taxon>Bacteroidota</taxon>
        <taxon>Sphingobacteriia</taxon>
        <taxon>Sphingobacteriales</taxon>
        <taxon>Sphingobacteriaceae</taxon>
        <taxon>Mucilaginibacter</taxon>
    </lineage>
</organism>
<name>A0A2H9VNW6_9SPHI</name>
<dbReference type="EMBL" id="PGFJ01000002">
    <property type="protein sequence ID" value="PJJ80000.1"/>
    <property type="molecule type" value="Genomic_DNA"/>
</dbReference>
<evidence type="ECO:0000313" key="2">
    <source>
        <dbReference type="Proteomes" id="UP000242687"/>
    </source>
</evidence>
<keyword evidence="2" id="KW-1185">Reference proteome</keyword>
<protein>
    <submittedName>
        <fullName evidence="1">Uncharacterized protein</fullName>
    </submittedName>
</protein>